<dbReference type="AlphaFoldDB" id="A0A1W1B8C8"/>
<dbReference type="InterPro" id="IPR023346">
    <property type="entry name" value="Lysozyme-like_dom_sf"/>
</dbReference>
<accession>A0A1W1B8C8</accession>
<dbReference type="SUPFAM" id="SSF53955">
    <property type="entry name" value="Lysozyme-like"/>
    <property type="match status" value="1"/>
</dbReference>
<dbReference type="GO" id="GO:0016798">
    <property type="term" value="F:hydrolase activity, acting on glycosyl bonds"/>
    <property type="evidence" value="ECO:0007669"/>
    <property type="project" value="UniProtKB-KW"/>
</dbReference>
<dbReference type="EC" id="3.2.1.-" evidence="2"/>
<sequence length="431" mass="50824">MRLLLSILWIAILLSASVEGKTFSYSQVHSMPCCVEKDYYIWRFLSQRSTTVSEAKAIIKDVNHLNKKLKVAYRKKTGLRAKVYKRREQSRRKATKAEREDWLARKSGKSFQSYQKKGIDSLKKGNDTLAVAYFQKARSLAKKRLQADQATFWLYMTTKKRGYLRELLKSWDVNIYTLMARDKMHIKYPKTITPRMPKKDLSHYDDQNPIHWAYIKKQLFSPNTNLKKLANRYVAEESVGVYAYIRSTASHQREIYYPMPYRNLMSRYPRQRQALMYAIARQESKFVPASVSRSFALGMMQIMPFLIKHIAKQRGEKIDLDDMFNPRVAIVYANHHLNYLNKYLYNPLFVAYAYNGGIGFTKRLIKRPDYFRKGRYEPYLSMEKMTNVEAREYGKKVLVNFVIYLNKLGISARITPIIEQLTDPSKTDKFR</sequence>
<gene>
    <name evidence="2" type="ORF">MNB_SV-6-457</name>
</gene>
<dbReference type="InterPro" id="IPR008258">
    <property type="entry name" value="Transglycosylase_SLT_dom_1"/>
</dbReference>
<evidence type="ECO:0000313" key="2">
    <source>
        <dbReference type="EMBL" id="SFV49779.1"/>
    </source>
</evidence>
<name>A0A1W1B8C8_9ZZZZ</name>
<proteinExistence type="predicted"/>
<organism evidence="2">
    <name type="scientific">hydrothermal vent metagenome</name>
    <dbReference type="NCBI Taxonomy" id="652676"/>
    <lineage>
        <taxon>unclassified sequences</taxon>
        <taxon>metagenomes</taxon>
        <taxon>ecological metagenomes</taxon>
    </lineage>
</organism>
<feature type="domain" description="Transglycosylase SLT" evidence="1">
    <location>
        <begin position="271"/>
        <end position="368"/>
    </location>
</feature>
<dbReference type="PANTHER" id="PTHR37423">
    <property type="entry name" value="SOLUBLE LYTIC MUREIN TRANSGLYCOSYLASE-RELATED"/>
    <property type="match status" value="1"/>
</dbReference>
<dbReference type="CDD" id="cd13401">
    <property type="entry name" value="Slt70-like"/>
    <property type="match status" value="1"/>
</dbReference>
<dbReference type="PANTHER" id="PTHR37423:SF2">
    <property type="entry name" value="MEMBRANE-BOUND LYTIC MUREIN TRANSGLYCOSYLASE C"/>
    <property type="match status" value="1"/>
</dbReference>
<dbReference type="EMBL" id="FPHC01000001">
    <property type="protein sequence ID" value="SFV49779.1"/>
    <property type="molecule type" value="Genomic_DNA"/>
</dbReference>
<reference evidence="2" key="1">
    <citation type="submission" date="2016-10" db="EMBL/GenBank/DDBJ databases">
        <authorList>
            <person name="de Groot N.N."/>
        </authorList>
    </citation>
    <scope>NUCLEOTIDE SEQUENCE</scope>
</reference>
<dbReference type="Gene3D" id="1.10.530.10">
    <property type="match status" value="1"/>
</dbReference>
<keyword evidence="2" id="KW-0326">Glycosidase</keyword>
<keyword evidence="2" id="KW-0378">Hydrolase</keyword>
<protein>
    <submittedName>
        <fullName evidence="2">Soluble lytic murein transglycosylase</fullName>
        <ecNumber evidence="2">3.2.1.-</ecNumber>
    </submittedName>
</protein>
<evidence type="ECO:0000259" key="1">
    <source>
        <dbReference type="Pfam" id="PF01464"/>
    </source>
</evidence>
<dbReference type="Pfam" id="PF01464">
    <property type="entry name" value="SLT"/>
    <property type="match status" value="1"/>
</dbReference>